<dbReference type="GO" id="GO:0050821">
    <property type="term" value="P:protein stabilization"/>
    <property type="evidence" value="ECO:0007669"/>
    <property type="project" value="TreeGrafter"/>
</dbReference>
<feature type="coiled-coil region" evidence="1">
    <location>
        <begin position="100"/>
        <end position="127"/>
    </location>
</feature>
<dbReference type="EnsemblMetazoa" id="LLOJ000665-RA">
    <property type="protein sequence ID" value="LLOJ000665-PA"/>
    <property type="gene ID" value="LLOJ000665"/>
</dbReference>
<evidence type="ECO:0000313" key="4">
    <source>
        <dbReference type="Proteomes" id="UP000092461"/>
    </source>
</evidence>
<sequence>MDNWGSRKRFKADLPEIIMSESHERKTQNCGRKESEALTSKNLETDILAEPQGSDTEKMDIDGQIPDVIPLPYLPLSSSSNTQLIPRIDESTNFGGGNLMDRFIKLVDELDNHVEKLRKDAITLQEKRDYLSMSMDLLKNNDLLSNLQESQEECLHQVNVFIDSLISSPDAVISRQRCQMFLNACDGAPEAASGTSRDPCELTVDKKFESSLLGCTLDDQKTIKKRLHALITYLNKQTISD</sequence>
<organism evidence="3 4">
    <name type="scientific">Lutzomyia longipalpis</name>
    <name type="common">Sand fly</name>
    <dbReference type="NCBI Taxonomy" id="7200"/>
    <lineage>
        <taxon>Eukaryota</taxon>
        <taxon>Metazoa</taxon>
        <taxon>Ecdysozoa</taxon>
        <taxon>Arthropoda</taxon>
        <taxon>Hexapoda</taxon>
        <taxon>Insecta</taxon>
        <taxon>Pterygota</taxon>
        <taxon>Neoptera</taxon>
        <taxon>Endopterygota</taxon>
        <taxon>Diptera</taxon>
        <taxon>Nematocera</taxon>
        <taxon>Psychodoidea</taxon>
        <taxon>Psychodidae</taxon>
        <taxon>Lutzomyia</taxon>
        <taxon>Lutzomyia</taxon>
    </lineage>
</organism>
<dbReference type="Proteomes" id="UP000092461">
    <property type="component" value="Unassembled WGS sequence"/>
</dbReference>
<dbReference type="EMBL" id="GITU01000933">
    <property type="protein sequence ID" value="MBC1169636.1"/>
    <property type="molecule type" value="Transcribed_RNA"/>
</dbReference>
<dbReference type="PANTHER" id="PTHR12334">
    <property type="entry name" value="BAG FAMILY MOLECULAR CHAPERONE REGULATOR 2"/>
    <property type="match status" value="1"/>
</dbReference>
<evidence type="ECO:0000256" key="1">
    <source>
        <dbReference type="SAM" id="Coils"/>
    </source>
</evidence>
<reference evidence="3" key="3">
    <citation type="submission" date="2020-05" db="UniProtKB">
        <authorList>
            <consortium name="EnsemblMetazoa"/>
        </authorList>
    </citation>
    <scope>IDENTIFICATION</scope>
    <source>
        <strain evidence="3">Jacobina</strain>
    </source>
</reference>
<keyword evidence="4" id="KW-1185">Reference proteome</keyword>
<dbReference type="PANTHER" id="PTHR12334:SF6">
    <property type="entry name" value="BAG FAMILY MOLECULAR CHAPERONE REGULATOR 2"/>
    <property type="match status" value="1"/>
</dbReference>
<dbReference type="InterPro" id="IPR037689">
    <property type="entry name" value="BAG2"/>
</dbReference>
<protein>
    <submittedName>
        <fullName evidence="2">Putative bag family molecular chaperone regulator 2 isoform x2</fullName>
    </submittedName>
</protein>
<dbReference type="GO" id="GO:0000774">
    <property type="term" value="F:adenyl-nucleotide exchange factor activity"/>
    <property type="evidence" value="ECO:0007669"/>
    <property type="project" value="InterPro"/>
</dbReference>
<reference evidence="2" key="2">
    <citation type="journal article" date="2020" name="BMC">
        <title>Leishmania infection induces a limited differential gene expression in the sand fly midgut.</title>
        <authorList>
            <person name="Coutinho-Abreu I.V."/>
            <person name="Serafim T.D."/>
            <person name="Meneses C."/>
            <person name="Kamhawi S."/>
            <person name="Oliveira F."/>
            <person name="Valenzuela J.G."/>
        </authorList>
    </citation>
    <scope>NUCLEOTIDE SEQUENCE</scope>
    <source>
        <strain evidence="2">Jacobina</strain>
        <tissue evidence="2">Midgut</tissue>
    </source>
</reference>
<proteinExistence type="predicted"/>
<evidence type="ECO:0000313" key="3">
    <source>
        <dbReference type="EnsemblMetazoa" id="LLOJ000665-PA"/>
    </source>
</evidence>
<dbReference type="GO" id="GO:0051087">
    <property type="term" value="F:protein-folding chaperone binding"/>
    <property type="evidence" value="ECO:0007669"/>
    <property type="project" value="InterPro"/>
</dbReference>
<name>A0A1B0C9P3_LUTLO</name>
<accession>A0A1B0C9P3</accession>
<reference evidence="4" key="1">
    <citation type="submission" date="2012-05" db="EMBL/GenBank/DDBJ databases">
        <title>Whole Genome Assembly of Lutzomyia longipalpis.</title>
        <authorList>
            <person name="Richards S."/>
            <person name="Qu C."/>
            <person name="Dillon R."/>
            <person name="Worley K."/>
            <person name="Scherer S."/>
            <person name="Batterton M."/>
            <person name="Taylor A."/>
            <person name="Hawes A."/>
            <person name="Hernandez B."/>
            <person name="Kovar C."/>
            <person name="Mandapat C."/>
            <person name="Pham C."/>
            <person name="Qu C."/>
            <person name="Jing C."/>
            <person name="Bess C."/>
            <person name="Bandaranaike D."/>
            <person name="Ngo D."/>
            <person name="Ongeri F."/>
            <person name="Arias F."/>
            <person name="Lara F."/>
            <person name="Weissenberger G."/>
            <person name="Kamau G."/>
            <person name="Han H."/>
            <person name="Shen H."/>
            <person name="Dinh H."/>
            <person name="Khalil I."/>
            <person name="Jones J."/>
            <person name="Shafer J."/>
            <person name="Jayaseelan J."/>
            <person name="Quiroz J."/>
            <person name="Blankenburg K."/>
            <person name="Nguyen L."/>
            <person name="Jackson L."/>
            <person name="Francisco L."/>
            <person name="Tang L.-Y."/>
            <person name="Pu L.-L."/>
            <person name="Perales L."/>
            <person name="Lorensuhewa L."/>
            <person name="Munidasa M."/>
            <person name="Coyle M."/>
            <person name="Taylor M."/>
            <person name="Puazo M."/>
            <person name="Firestine M."/>
            <person name="Scheel M."/>
            <person name="Javaid M."/>
            <person name="Wang M."/>
            <person name="Li M."/>
            <person name="Tabassum N."/>
            <person name="Saada N."/>
            <person name="Osuji N."/>
            <person name="Aqrawi P."/>
            <person name="Fu Q."/>
            <person name="Thornton R."/>
            <person name="Raj R."/>
            <person name="Goodspeed R."/>
            <person name="Mata R."/>
            <person name="Najjar R."/>
            <person name="Gubbala S."/>
            <person name="Lee S."/>
            <person name="Denson S."/>
            <person name="Patil S."/>
            <person name="Macmil S."/>
            <person name="Qi S."/>
            <person name="Matskevitch T."/>
            <person name="Palculict T."/>
            <person name="Mathew T."/>
            <person name="Vee V."/>
            <person name="Velamala V."/>
            <person name="Korchina V."/>
            <person name="Cai W."/>
            <person name="Liu W."/>
            <person name="Dai W."/>
            <person name="Zou X."/>
            <person name="Zhu Y."/>
            <person name="Zhang Y."/>
            <person name="Wu Y.-Q."/>
            <person name="Xin Y."/>
            <person name="Nazarath L."/>
            <person name="Kovar C."/>
            <person name="Han Y."/>
            <person name="Muzny D."/>
            <person name="Gibbs R."/>
        </authorList>
    </citation>
    <scope>NUCLEOTIDE SEQUENCE [LARGE SCALE GENOMIC DNA]</scope>
    <source>
        <strain evidence="4">Jacobina</strain>
    </source>
</reference>
<dbReference type="EMBL" id="AJWK01002530">
    <property type="status" value="NOT_ANNOTATED_CDS"/>
    <property type="molecule type" value="Genomic_DNA"/>
</dbReference>
<dbReference type="VEuPathDB" id="VectorBase:LLONM1_008850"/>
<dbReference type="Gene3D" id="1.20.58.890">
    <property type="match status" value="1"/>
</dbReference>
<keyword evidence="1" id="KW-0175">Coiled coil</keyword>
<evidence type="ECO:0000313" key="2">
    <source>
        <dbReference type="EMBL" id="MBC1169636.1"/>
    </source>
</evidence>
<dbReference type="VEuPathDB" id="VectorBase:LLOJ000665"/>
<dbReference type="AlphaFoldDB" id="A0A1B0C9P3"/>